<name>A0AAD3SVG6_NEPGR</name>
<protein>
    <submittedName>
        <fullName evidence="2">Uncharacterized protein</fullName>
    </submittedName>
</protein>
<reference evidence="2" key="1">
    <citation type="submission" date="2023-05" db="EMBL/GenBank/DDBJ databases">
        <title>Nepenthes gracilis genome sequencing.</title>
        <authorList>
            <person name="Fukushima K."/>
        </authorList>
    </citation>
    <scope>NUCLEOTIDE SEQUENCE</scope>
    <source>
        <strain evidence="2">SING2019-196</strain>
    </source>
</reference>
<sequence length="85" mass="9474">MEKDKWGSQAEGIGVTATQKKKKEKLRKKGATLRIEEPIERPKKSHRTESSKSLAATVEYSSSDDDNVVIAPLLKRLRSLQAVPV</sequence>
<dbReference type="AlphaFoldDB" id="A0AAD3SVG6"/>
<accession>A0AAD3SVG6</accession>
<comment type="caution">
    <text evidence="2">The sequence shown here is derived from an EMBL/GenBank/DDBJ whole genome shotgun (WGS) entry which is preliminary data.</text>
</comment>
<feature type="compositionally biased region" description="Basic residues" evidence="1">
    <location>
        <begin position="19"/>
        <end position="31"/>
    </location>
</feature>
<feature type="compositionally biased region" description="Basic and acidic residues" evidence="1">
    <location>
        <begin position="34"/>
        <end position="50"/>
    </location>
</feature>
<evidence type="ECO:0000313" key="2">
    <source>
        <dbReference type="EMBL" id="GMH17681.1"/>
    </source>
</evidence>
<evidence type="ECO:0000313" key="3">
    <source>
        <dbReference type="Proteomes" id="UP001279734"/>
    </source>
</evidence>
<dbReference type="Proteomes" id="UP001279734">
    <property type="component" value="Unassembled WGS sequence"/>
</dbReference>
<proteinExistence type="predicted"/>
<gene>
    <name evidence="2" type="ORF">Nepgr_019522</name>
</gene>
<evidence type="ECO:0000256" key="1">
    <source>
        <dbReference type="SAM" id="MobiDB-lite"/>
    </source>
</evidence>
<keyword evidence="3" id="KW-1185">Reference proteome</keyword>
<dbReference type="EMBL" id="BSYO01000018">
    <property type="protein sequence ID" value="GMH17681.1"/>
    <property type="molecule type" value="Genomic_DNA"/>
</dbReference>
<organism evidence="2 3">
    <name type="scientific">Nepenthes gracilis</name>
    <name type="common">Slender pitcher plant</name>
    <dbReference type="NCBI Taxonomy" id="150966"/>
    <lineage>
        <taxon>Eukaryota</taxon>
        <taxon>Viridiplantae</taxon>
        <taxon>Streptophyta</taxon>
        <taxon>Embryophyta</taxon>
        <taxon>Tracheophyta</taxon>
        <taxon>Spermatophyta</taxon>
        <taxon>Magnoliopsida</taxon>
        <taxon>eudicotyledons</taxon>
        <taxon>Gunneridae</taxon>
        <taxon>Pentapetalae</taxon>
        <taxon>Caryophyllales</taxon>
        <taxon>Nepenthaceae</taxon>
        <taxon>Nepenthes</taxon>
    </lineage>
</organism>
<feature type="region of interest" description="Disordered" evidence="1">
    <location>
        <begin position="1"/>
        <end position="58"/>
    </location>
</feature>